<comment type="caution">
    <text evidence="1">The sequence shown here is derived from an EMBL/GenBank/DDBJ whole genome shotgun (WGS) entry which is preliminary data.</text>
</comment>
<evidence type="ECO:0000313" key="2">
    <source>
        <dbReference type="Proteomes" id="UP000239494"/>
    </source>
</evidence>
<reference evidence="1 2" key="1">
    <citation type="submission" date="2018-03" db="EMBL/GenBank/DDBJ databases">
        <title>Genomic Encyclopedia of Archaeal and Bacterial Type Strains, Phase II (KMG-II): from individual species to whole genera.</title>
        <authorList>
            <person name="Goeker M."/>
        </authorList>
    </citation>
    <scope>NUCLEOTIDE SEQUENCE [LARGE SCALE GENOMIC DNA]</scope>
    <source>
        <strain evidence="1 2">DSM 44720</strain>
    </source>
</reference>
<dbReference type="AlphaFoldDB" id="A0A2T0T753"/>
<gene>
    <name evidence="1" type="ORF">CLV43_105252</name>
</gene>
<keyword evidence="2" id="KW-1185">Reference proteome</keyword>
<dbReference type="RefSeq" id="WP_106188513.1">
    <property type="nucleotide sequence ID" value="NZ_PVTF01000005.1"/>
</dbReference>
<dbReference type="OrthoDB" id="3679134at2"/>
<organism evidence="1 2">
    <name type="scientific">Umezawaea tangerina</name>
    <dbReference type="NCBI Taxonomy" id="84725"/>
    <lineage>
        <taxon>Bacteria</taxon>
        <taxon>Bacillati</taxon>
        <taxon>Actinomycetota</taxon>
        <taxon>Actinomycetes</taxon>
        <taxon>Pseudonocardiales</taxon>
        <taxon>Pseudonocardiaceae</taxon>
        <taxon>Umezawaea</taxon>
    </lineage>
</organism>
<dbReference type="Proteomes" id="UP000239494">
    <property type="component" value="Unassembled WGS sequence"/>
</dbReference>
<name>A0A2T0T753_9PSEU</name>
<protein>
    <recommendedName>
        <fullName evidence="3">YbaB/EbfC DNA-binding family protein</fullName>
    </recommendedName>
</protein>
<dbReference type="InterPro" id="IPR036894">
    <property type="entry name" value="YbaB-like_sf"/>
</dbReference>
<evidence type="ECO:0008006" key="3">
    <source>
        <dbReference type="Google" id="ProtNLM"/>
    </source>
</evidence>
<sequence>MERDDDFEGPLGEQRRWLAHVRAGGAPPPVQYELEDSVGTAGDGAVRVVVRDRRIFSVAVDPGVCGQHPATVSELLREAVNAALAQSLIDTPAAVDPGPDLNALGEQLGEFARQGEQALRGIQAALDASMAKLAGRTGMRGDTSPQYVDYLFQDALDVVNSARNSLAAAPLPPSVGEGRDETEEVFATITDGELTTIEVTPFAVQLSPAELGYAVLEAVNAALDEWEQEAAAAPRAGLDVEALRQISDRAGKVGEQSMQHLRAYTTSMTSIMRNID</sequence>
<dbReference type="Gene3D" id="3.30.1310.10">
    <property type="entry name" value="Nucleoid-associated protein YbaB-like domain"/>
    <property type="match status" value="1"/>
</dbReference>
<accession>A0A2T0T753</accession>
<dbReference type="EMBL" id="PVTF01000005">
    <property type="protein sequence ID" value="PRY41494.1"/>
    <property type="molecule type" value="Genomic_DNA"/>
</dbReference>
<proteinExistence type="predicted"/>
<evidence type="ECO:0000313" key="1">
    <source>
        <dbReference type="EMBL" id="PRY41494.1"/>
    </source>
</evidence>